<feature type="region of interest" description="Disordered" evidence="5">
    <location>
        <begin position="197"/>
        <end position="221"/>
    </location>
</feature>
<name>A0A2A7ARM6_9FIRM</name>
<evidence type="ECO:0000256" key="3">
    <source>
        <dbReference type="ARBA" id="ARBA00022840"/>
    </source>
</evidence>
<keyword evidence="1" id="KW-0677">Repeat</keyword>
<feature type="binding site" evidence="4">
    <location>
        <begin position="685"/>
        <end position="692"/>
    </location>
    <ligand>
        <name>ATP</name>
        <dbReference type="ChEBI" id="CHEBI:30616"/>
    </ligand>
</feature>
<feature type="domain" description="FtsK" evidence="8">
    <location>
        <begin position="1006"/>
        <end position="1191"/>
    </location>
</feature>
<dbReference type="CDD" id="cd01127">
    <property type="entry name" value="TrwB_TraG_TraD_VirD4"/>
    <property type="match status" value="1"/>
</dbReference>
<dbReference type="InterPro" id="IPR000253">
    <property type="entry name" value="FHA_dom"/>
</dbReference>
<keyword evidence="2 4" id="KW-0547">Nucleotide-binding</keyword>
<dbReference type="GO" id="GO:0005524">
    <property type="term" value="F:ATP binding"/>
    <property type="evidence" value="ECO:0007669"/>
    <property type="project" value="UniProtKB-UniRule"/>
</dbReference>
<evidence type="ECO:0000256" key="2">
    <source>
        <dbReference type="ARBA" id="ARBA00022741"/>
    </source>
</evidence>
<comment type="caution">
    <text evidence="9">The sequence shown here is derived from an EMBL/GenBank/DDBJ whole genome shotgun (WGS) entry which is preliminary data.</text>
</comment>
<dbReference type="GO" id="GO:0003677">
    <property type="term" value="F:DNA binding"/>
    <property type="evidence" value="ECO:0007669"/>
    <property type="project" value="InterPro"/>
</dbReference>
<dbReference type="Pfam" id="PF00498">
    <property type="entry name" value="FHA"/>
    <property type="match status" value="1"/>
</dbReference>
<feature type="binding site" evidence="4">
    <location>
        <begin position="1307"/>
        <end position="1314"/>
    </location>
    <ligand>
        <name>ATP</name>
        <dbReference type="ChEBI" id="CHEBI:30616"/>
    </ligand>
</feature>
<dbReference type="PANTHER" id="PTHR22683">
    <property type="entry name" value="SPORULATION PROTEIN RELATED"/>
    <property type="match status" value="1"/>
</dbReference>
<keyword evidence="6" id="KW-0812">Transmembrane</keyword>
<dbReference type="Proteomes" id="UP000220005">
    <property type="component" value="Unassembled WGS sequence"/>
</dbReference>
<sequence>MIQCVLRWNNERLYKVELENGKSFTVGSGKNDTLFVEELLPGQLKFTYKKGALYASGKKLRDLYTEAIGGSATLQRITDELPLTICWQEAGEAAGQKYTLPYRGVVTIGRKDENNIVLDEGTVSGYQMTLRCEEGMAYLEDGGHNRQSTNGTYLNGHRIQKAKLKSGDIIDLLHLRIEVKNSELIFVDAGRRPHFNASGVGLGTTQNSRKHLRYRRSPRQRERLPAEPIVLQRPPTKARLFEKRRGFLASLLGSGAMVGASLAMGAASPALIAARAASLVSPVSSVVMGKSDNKRDLKKYQEYEQKRREKYGAYIESQQAVIQQTAEKQREILTRENPAPETCIEGLADLKLSLWERSPKDEDFLQLRVGMGYEPLCVPIKEPMDSSGIQMEDDDVAELAKEIIEENRIVDHVPTRIDLRKYRACGLIGDHRRVVSLLKNIIVAMTYSHFYTEVKLVGIFDEDEKELWQALRWLPHIWDAEEQTRYLAFDEKSANGLSDLFHDLFRGEGKSDSTHYVFLMGSYRMAERLKVVSDILNGGPVVNASILFAYDLGNISADEQLGYLPQQCQFVVNLDFPPEPCCYDVTQTEKKALFTPDPEIKADAFDRYCRTLSAVEVSGGAAHLEIPSAITFLQGMNVNTVEELNAWDRWTQERKNMSTPIGAMAGGKPFYLDVVNDGPHGLVAGTSGSGKSELLTTWLLSLAVNYHPYDVSFVIIDYKGGGLANTLEGLPHMVGKITNIGNNIQRSMVSLHSELLRRQKIFAKCGVSKFSDYSKGFHAGKFREPMPRLLIVADEFRELRSQEPEFMQSLVSAATIGRSLGINLVLATQNPSGIVDDQIRANTNFAICLKVQNASASRDMLGTSDAAHLSQAGRAYVKVGDNDVYEQIQSYWCGAPYLGDRKATASVGNQVRVVELNGERIKTVHEERTRFQSDLDELAAVSKYLTKVANEHHLDKMPCPWLPELPDAIPLDELGVPGAFEGGDWPGALPWLQIPVGRYDRPELQEQGVLCLDLEAEGHYGIYGCAGSGKTMLLKAILCSLGRWYRPKDISIYIIDLGSWSLKTMEQMPHVGGVVLSSEEEKFDKLAYILREEFAKRKKAFSKHGISSLKDYRENVSDDIPAVVLAIDNIQPIFELCPAYEELLTTIAQEGASYGIYLIYTASTQTGIRYKITQNTSGAIAFEMNDDTMYGQLVGGNRASHRLVAGAKGRALIKKTGGPVVFQTALYVPGENEKERVAALKESLEWMDRSWHGARPEPIPVMPESVSVDETSSLYQQRDQLPIGNSTKSFAPVSLDLAASGTVLLTGPSGCGKSRMLQTVAKLLTSREDNELIILDSSRRGLAELEPLGRYVDTQDAELLSRTMRKFIEELVSREAECRDAATDAECQALLTQMPQICVLIDDLKEMTDSEDEAMLRQLLNGIKFAKKLGAVILAAERTEDANAGSAMDPIVSKMTASPNVLLLGGTVQSVTFHICGDLGPEEKIQSLDEGYGYLLGPEQTEKIKLVEA</sequence>
<dbReference type="InterPro" id="IPR003593">
    <property type="entry name" value="AAA+_ATPase"/>
</dbReference>
<feature type="domain" description="FtsK" evidence="8">
    <location>
        <begin position="667"/>
        <end position="858"/>
    </location>
</feature>
<evidence type="ECO:0000256" key="4">
    <source>
        <dbReference type="PROSITE-ProRule" id="PRU00289"/>
    </source>
</evidence>
<dbReference type="NCBIfam" id="TIGR03928">
    <property type="entry name" value="T7_EssCb_Firm"/>
    <property type="match status" value="1"/>
</dbReference>
<feature type="transmembrane region" description="Helical" evidence="6">
    <location>
        <begin position="247"/>
        <end position="272"/>
    </location>
</feature>
<dbReference type="SMART" id="SM00382">
    <property type="entry name" value="AAA"/>
    <property type="match status" value="3"/>
</dbReference>
<dbReference type="InterPro" id="IPR023839">
    <property type="entry name" value="Firmicutes_EssC_C"/>
</dbReference>
<dbReference type="EMBL" id="NMTY01000012">
    <property type="protein sequence ID" value="PDX81722.1"/>
    <property type="molecule type" value="Genomic_DNA"/>
</dbReference>
<dbReference type="RefSeq" id="WP_097839362.1">
    <property type="nucleotide sequence ID" value="NZ_NMTY01000012.1"/>
</dbReference>
<dbReference type="PROSITE" id="PS50901">
    <property type="entry name" value="FTSK"/>
    <property type="match status" value="3"/>
</dbReference>
<evidence type="ECO:0000313" key="9">
    <source>
        <dbReference type="EMBL" id="PDX81722.1"/>
    </source>
</evidence>
<dbReference type="CDD" id="cd00060">
    <property type="entry name" value="FHA"/>
    <property type="match status" value="1"/>
</dbReference>
<dbReference type="SUPFAM" id="SSF52540">
    <property type="entry name" value="P-loop containing nucleoside triphosphate hydrolases"/>
    <property type="match status" value="3"/>
</dbReference>
<organism evidence="9 10">
    <name type="scientific">Faecalibacterium prausnitzii</name>
    <dbReference type="NCBI Taxonomy" id="853"/>
    <lineage>
        <taxon>Bacteria</taxon>
        <taxon>Bacillati</taxon>
        <taxon>Bacillota</taxon>
        <taxon>Clostridia</taxon>
        <taxon>Eubacteriales</taxon>
        <taxon>Oscillospiraceae</taxon>
        <taxon>Faecalibacterium</taxon>
    </lineage>
</organism>
<proteinExistence type="predicted"/>
<dbReference type="Gene3D" id="3.40.50.300">
    <property type="entry name" value="P-loop containing nucleotide triphosphate hydrolases"/>
    <property type="match status" value="3"/>
</dbReference>
<evidence type="ECO:0000256" key="6">
    <source>
        <dbReference type="SAM" id="Phobius"/>
    </source>
</evidence>
<dbReference type="InterPro" id="IPR050206">
    <property type="entry name" value="FtsK/SpoIIIE/SftA"/>
</dbReference>
<accession>A0A2A7ARM6</accession>
<dbReference type="InterPro" id="IPR027417">
    <property type="entry name" value="P-loop_NTPase"/>
</dbReference>
<dbReference type="GO" id="GO:0016020">
    <property type="term" value="C:membrane"/>
    <property type="evidence" value="ECO:0007669"/>
    <property type="project" value="UniProtKB-SubCell"/>
</dbReference>
<keyword evidence="6" id="KW-1133">Transmembrane helix</keyword>
<keyword evidence="3 4" id="KW-0067">ATP-binding</keyword>
<feature type="compositionally biased region" description="Basic residues" evidence="5">
    <location>
        <begin position="208"/>
        <end position="218"/>
    </location>
</feature>
<dbReference type="Pfam" id="PF01580">
    <property type="entry name" value="FtsK_SpoIIIE"/>
    <property type="match status" value="2"/>
</dbReference>
<dbReference type="InterPro" id="IPR008984">
    <property type="entry name" value="SMAD_FHA_dom_sf"/>
</dbReference>
<feature type="domain" description="FtsK" evidence="8">
    <location>
        <begin position="1290"/>
        <end position="1471"/>
    </location>
</feature>
<protein>
    <submittedName>
        <fullName evidence="9">Type VII secretion protein EssC</fullName>
    </submittedName>
</protein>
<dbReference type="SMART" id="SM00240">
    <property type="entry name" value="FHA"/>
    <property type="match status" value="1"/>
</dbReference>
<evidence type="ECO:0000256" key="5">
    <source>
        <dbReference type="SAM" id="MobiDB-lite"/>
    </source>
</evidence>
<evidence type="ECO:0000259" key="7">
    <source>
        <dbReference type="PROSITE" id="PS50006"/>
    </source>
</evidence>
<dbReference type="InterPro" id="IPR002543">
    <property type="entry name" value="FtsK_dom"/>
</dbReference>
<feature type="domain" description="FHA" evidence="7">
    <location>
        <begin position="106"/>
        <end position="159"/>
    </location>
</feature>
<dbReference type="PANTHER" id="PTHR22683:SF1">
    <property type="entry name" value="TYPE VII SECRETION SYSTEM PROTEIN ESSC"/>
    <property type="match status" value="1"/>
</dbReference>
<reference evidence="9 10" key="1">
    <citation type="journal article" date="2017" name="Front. Microbiol.">
        <title>New Insights into the Diversity of the Genus Faecalibacterium.</title>
        <authorList>
            <person name="Benevides L."/>
            <person name="Burman S."/>
            <person name="Martin R."/>
            <person name="Robert V."/>
            <person name="Thomas M."/>
            <person name="Miquel S."/>
            <person name="Chain F."/>
            <person name="Sokol H."/>
            <person name="Bermudez-Humaran L.G."/>
            <person name="Morrison M."/>
            <person name="Langella P."/>
            <person name="Azevedo V.A."/>
            <person name="Chatel J.M."/>
            <person name="Soares S."/>
        </authorList>
    </citation>
    <scope>NUCLEOTIDE SEQUENCE [LARGE SCALE GENOMIC DNA]</scope>
    <source>
        <strain evidence="9 10">CNCM I 4575</strain>
    </source>
</reference>
<evidence type="ECO:0000256" key="1">
    <source>
        <dbReference type="ARBA" id="ARBA00022737"/>
    </source>
</evidence>
<keyword evidence="6" id="KW-0472">Membrane</keyword>
<dbReference type="PROSITE" id="PS50006">
    <property type="entry name" value="FHA_DOMAIN"/>
    <property type="match status" value="1"/>
</dbReference>
<feature type="binding site" evidence="4">
    <location>
        <begin position="1024"/>
        <end position="1031"/>
    </location>
    <ligand>
        <name>ATP</name>
        <dbReference type="ChEBI" id="CHEBI:30616"/>
    </ligand>
</feature>
<gene>
    <name evidence="9" type="primary">essC</name>
    <name evidence="9" type="ORF">CGS58_06510</name>
</gene>
<evidence type="ECO:0000313" key="10">
    <source>
        <dbReference type="Proteomes" id="UP000220005"/>
    </source>
</evidence>
<evidence type="ECO:0000259" key="8">
    <source>
        <dbReference type="PROSITE" id="PS50901"/>
    </source>
</evidence>
<dbReference type="Gene3D" id="2.60.200.20">
    <property type="match status" value="1"/>
</dbReference>
<dbReference type="SUPFAM" id="SSF49879">
    <property type="entry name" value="SMAD/FHA domain"/>
    <property type="match status" value="1"/>
</dbReference>